<dbReference type="PROSITE" id="PS00211">
    <property type="entry name" value="ABC_TRANSPORTER_1"/>
    <property type="match status" value="1"/>
</dbReference>
<evidence type="ECO:0000313" key="7">
    <source>
        <dbReference type="Proteomes" id="UP000269438"/>
    </source>
</evidence>
<dbReference type="InterPro" id="IPR027417">
    <property type="entry name" value="P-loop_NTPase"/>
</dbReference>
<dbReference type="InterPro" id="IPR050319">
    <property type="entry name" value="ABC_transp_ATP-bind"/>
</dbReference>
<dbReference type="CDD" id="cd03257">
    <property type="entry name" value="ABC_NikE_OppD_transporters"/>
    <property type="match status" value="2"/>
</dbReference>
<dbReference type="EMBL" id="RCUY01000009">
    <property type="protein sequence ID" value="RLP82320.1"/>
    <property type="molecule type" value="Genomic_DNA"/>
</dbReference>
<dbReference type="Gene3D" id="3.40.50.300">
    <property type="entry name" value="P-loop containing nucleotide triphosphate hydrolases"/>
    <property type="match status" value="2"/>
</dbReference>
<keyword evidence="4 6" id="KW-0067">ATP-binding</keyword>
<dbReference type="InterPro" id="IPR013563">
    <property type="entry name" value="Oligopep_ABC_C"/>
</dbReference>
<dbReference type="PROSITE" id="PS50893">
    <property type="entry name" value="ABC_TRANSPORTER_2"/>
    <property type="match status" value="2"/>
</dbReference>
<dbReference type="Pfam" id="PF08352">
    <property type="entry name" value="oligo_HPY"/>
    <property type="match status" value="1"/>
</dbReference>
<feature type="domain" description="ABC transporter" evidence="5">
    <location>
        <begin position="10"/>
        <end position="255"/>
    </location>
</feature>
<proteinExistence type="inferred from homology"/>
<accession>A0A3L7ARX5</accession>
<evidence type="ECO:0000256" key="3">
    <source>
        <dbReference type="ARBA" id="ARBA00022741"/>
    </source>
</evidence>
<evidence type="ECO:0000313" key="6">
    <source>
        <dbReference type="EMBL" id="RLP82320.1"/>
    </source>
</evidence>
<dbReference type="SUPFAM" id="SSF52540">
    <property type="entry name" value="P-loop containing nucleoside triphosphate hydrolases"/>
    <property type="match status" value="2"/>
</dbReference>
<comment type="similarity">
    <text evidence="1">Belongs to the ABC transporter superfamily.</text>
</comment>
<dbReference type="AlphaFoldDB" id="A0A3L7ARX5"/>
<evidence type="ECO:0000256" key="1">
    <source>
        <dbReference type="ARBA" id="ARBA00005417"/>
    </source>
</evidence>
<dbReference type="InterPro" id="IPR017871">
    <property type="entry name" value="ABC_transporter-like_CS"/>
</dbReference>
<gene>
    <name evidence="6" type="ORF">D9V34_11065</name>
</gene>
<keyword evidence="7" id="KW-1185">Reference proteome</keyword>
<dbReference type="OrthoDB" id="4008250at2"/>
<evidence type="ECO:0000259" key="5">
    <source>
        <dbReference type="PROSITE" id="PS50893"/>
    </source>
</evidence>
<dbReference type="GO" id="GO:0055085">
    <property type="term" value="P:transmembrane transport"/>
    <property type="evidence" value="ECO:0007669"/>
    <property type="project" value="UniProtKB-ARBA"/>
</dbReference>
<evidence type="ECO:0000256" key="2">
    <source>
        <dbReference type="ARBA" id="ARBA00022448"/>
    </source>
</evidence>
<dbReference type="Proteomes" id="UP000269438">
    <property type="component" value="Unassembled WGS sequence"/>
</dbReference>
<reference evidence="6 7" key="1">
    <citation type="submission" date="2018-10" db="EMBL/GenBank/DDBJ databases">
        <authorList>
            <person name="Li J."/>
        </authorList>
    </citation>
    <scope>NUCLEOTIDE SEQUENCE [LARGE SCALE GENOMIC DNA]</scope>
    <source>
        <strain evidence="6 7">JCM 11654</strain>
    </source>
</reference>
<dbReference type="RefSeq" id="WP_121688851.1">
    <property type="nucleotide sequence ID" value="NZ_RCUY01000009.1"/>
</dbReference>
<dbReference type="InterPro" id="IPR003439">
    <property type="entry name" value="ABC_transporter-like_ATP-bd"/>
</dbReference>
<dbReference type="GO" id="GO:0015833">
    <property type="term" value="P:peptide transport"/>
    <property type="evidence" value="ECO:0007669"/>
    <property type="project" value="InterPro"/>
</dbReference>
<dbReference type="PANTHER" id="PTHR43776">
    <property type="entry name" value="TRANSPORT ATP-BINDING PROTEIN"/>
    <property type="match status" value="1"/>
</dbReference>
<organism evidence="6 7">
    <name type="scientific">Mycetocola lacteus</name>
    <dbReference type="NCBI Taxonomy" id="76637"/>
    <lineage>
        <taxon>Bacteria</taxon>
        <taxon>Bacillati</taxon>
        <taxon>Actinomycetota</taxon>
        <taxon>Actinomycetes</taxon>
        <taxon>Micrococcales</taxon>
        <taxon>Microbacteriaceae</taxon>
        <taxon>Mycetocola</taxon>
    </lineage>
</organism>
<protein>
    <submittedName>
        <fullName evidence="6">ABC transporter ATP-binding protein</fullName>
    </submittedName>
</protein>
<dbReference type="SMART" id="SM00382">
    <property type="entry name" value="AAA"/>
    <property type="match status" value="2"/>
</dbReference>
<keyword evidence="2" id="KW-0813">Transport</keyword>
<dbReference type="GO" id="GO:0016887">
    <property type="term" value="F:ATP hydrolysis activity"/>
    <property type="evidence" value="ECO:0007669"/>
    <property type="project" value="InterPro"/>
</dbReference>
<dbReference type="Pfam" id="PF00005">
    <property type="entry name" value="ABC_tran"/>
    <property type="match status" value="2"/>
</dbReference>
<dbReference type="GO" id="GO:0005524">
    <property type="term" value="F:ATP binding"/>
    <property type="evidence" value="ECO:0007669"/>
    <property type="project" value="UniProtKB-KW"/>
</dbReference>
<keyword evidence="3" id="KW-0547">Nucleotide-binding</keyword>
<sequence>MSTLLPTPLLEMRGLRIRFGTTEVVAGIDLSVVPGECVALVGESGSGKSVSARSILGLAGTGARVDAEFLRVGDTDVLGLSERALRKLRGGRVGLIPQDALGALDPLRPIGHEIDRTLQLHTRLGASARHARALELLRAVGMPEPEARIRQRPGQLSGGLRQRALIASVLAGEPELLIADEPTTALDARVRRGILDLLGSLRDAGTGLLLVSHDLDAVRGIADTVAVMSEGRIIERGPAARILEQPAEEYTRILLAASPAGVPRGVPLLAAPAPGSAQAPNDLTRQAVTATATATATATPILEAHGLSKTFGTRGFRVPAVRDATLTLLPGATLGLIGESGSGKSTLARLILGLETPDAGSVTLAGEPWVPAPESTRRARRHQIGAIFQDPLATFDPRLSVDQILADAHSNGQTLRAASWQRAITDSLDAVGLPRTLARRGPRELSGGQRQRLSIARALAQNPDILVCDEPVSALDLTVQARVLDLLDSLQRERGLSLLFISHDLDVVRHVSDTVAVMKDGVIRESGPAERVFGDPRDEYTRALLADTAAHR</sequence>
<feature type="domain" description="ABC transporter" evidence="5">
    <location>
        <begin position="302"/>
        <end position="545"/>
    </location>
</feature>
<name>A0A3L7ARX5_9MICO</name>
<dbReference type="PANTHER" id="PTHR43776:SF7">
    <property type="entry name" value="D,D-DIPEPTIDE TRANSPORT ATP-BINDING PROTEIN DDPF-RELATED"/>
    <property type="match status" value="1"/>
</dbReference>
<evidence type="ECO:0000256" key="4">
    <source>
        <dbReference type="ARBA" id="ARBA00022840"/>
    </source>
</evidence>
<dbReference type="InterPro" id="IPR003593">
    <property type="entry name" value="AAA+_ATPase"/>
</dbReference>
<comment type="caution">
    <text evidence="6">The sequence shown here is derived from an EMBL/GenBank/DDBJ whole genome shotgun (WGS) entry which is preliminary data.</text>
</comment>